<evidence type="ECO:0000259" key="1">
    <source>
        <dbReference type="SMART" id="SM01245"/>
    </source>
</evidence>
<dbReference type="InterPro" id="IPR038247">
    <property type="entry name" value="Jag_N_dom_sf"/>
</dbReference>
<gene>
    <name evidence="2" type="ORF">SAMN05216389_10598</name>
</gene>
<dbReference type="InterPro" id="IPR046865">
    <property type="entry name" value="FapA_b_solenoid"/>
</dbReference>
<sequence>MQSIISKGKNVEDAIHIGLNLLGVSKKEVDIEIITQETNGFIGIGKKQAVVRLTVTNELSKNIEVQSHSTSLEDLANTVTAMVEKQDVMNETPVNNHVSSTDLVGKSWVKDQRLYVVDSPSHYSTVTIGKGIQLIKNEEVFSGTSTVITEKDLLEIKLEEPQEEPTKWNVSIDNNKLHATIDVEPGYKIIREVQDVEPNEHIELKVRETKVFSNTLQYKEILEKLDALRVSYGFNHSEIMKSVNTLIPGRFEAATGKNAVAGKDGWIELNVDINPMNGLVEDESGKVNFRETKLIPTVEKGTVIATIHPPIPGKPGITVTNEPLPARQTNPLIARTGKGIIEIENKLVAMESGRPSIEIRGKLVKAAIVPKLIHYDNVNLTSGNIHFIGDVEVLGEVEENMLVEAEGDIFIHKSVSAAKLTTAKSIVVKGNVFGSELESGKNNMLIVELGHLVGNMLVELGKMIAVVKQLMKSPAFKSSDFSVTGLQPLLKILMEKRFRNFLISAKKYQDTVEKSKIYLKEGEWIKVSETINQTFITLSNQITTLDRLATLYQDMKELSNQSEVPVEPNSYITISDTVNSSLYCSGDVTIIGKGSINTKIHAGGIVKVHGVVRGGEVYGRMGIEIDEVGSNSGSKTVVAVPHDQLIKLGRVREGTILKIGNVTETIRNERTHIIARLNQDGQINLT</sequence>
<dbReference type="SMART" id="SM01245">
    <property type="entry name" value="Jag_N"/>
    <property type="match status" value="1"/>
</dbReference>
<dbReference type="Pfam" id="PF14804">
    <property type="entry name" value="Jag_N"/>
    <property type="match status" value="1"/>
</dbReference>
<proteinExistence type="predicted"/>
<evidence type="ECO:0000313" key="3">
    <source>
        <dbReference type="Proteomes" id="UP000198618"/>
    </source>
</evidence>
<dbReference type="Pfam" id="PF03961">
    <property type="entry name" value="FapA"/>
    <property type="match status" value="1"/>
</dbReference>
<dbReference type="PANTHER" id="PTHR38032:SF1">
    <property type="entry name" value="RNA-BINDING PROTEIN KHPB N-TERMINAL DOMAIN-CONTAINING PROTEIN"/>
    <property type="match status" value="1"/>
</dbReference>
<name>A0A1I0BPM1_9BACI</name>
<dbReference type="PANTHER" id="PTHR38032">
    <property type="entry name" value="POLYMERASE-RELATED"/>
    <property type="match status" value="1"/>
</dbReference>
<dbReference type="RefSeq" id="WP_090868355.1">
    <property type="nucleotide sequence ID" value="NZ_FOHE01000005.1"/>
</dbReference>
<feature type="domain" description="RNA-binding protein KhpB N-terminal" evidence="1">
    <location>
        <begin position="5"/>
        <end position="56"/>
    </location>
</feature>
<accession>A0A1I0BPM1</accession>
<dbReference type="InterPro" id="IPR005646">
    <property type="entry name" value="FapA"/>
</dbReference>
<dbReference type="Proteomes" id="UP000198618">
    <property type="component" value="Unassembled WGS sequence"/>
</dbReference>
<protein>
    <recommendedName>
        <fullName evidence="1">RNA-binding protein KhpB N-terminal domain-containing protein</fullName>
    </recommendedName>
</protein>
<dbReference type="Pfam" id="PF20250">
    <property type="entry name" value="FapA_N"/>
    <property type="match status" value="1"/>
</dbReference>
<dbReference type="EMBL" id="FOHE01000005">
    <property type="protein sequence ID" value="SET08228.1"/>
    <property type="molecule type" value="Genomic_DNA"/>
</dbReference>
<organism evidence="2 3">
    <name type="scientific">Oceanobacillus limi</name>
    <dbReference type="NCBI Taxonomy" id="930131"/>
    <lineage>
        <taxon>Bacteria</taxon>
        <taxon>Bacillati</taxon>
        <taxon>Bacillota</taxon>
        <taxon>Bacilli</taxon>
        <taxon>Bacillales</taxon>
        <taxon>Bacillaceae</taxon>
        <taxon>Oceanobacillus</taxon>
    </lineage>
</organism>
<dbReference type="STRING" id="930131.SAMN05216389_10598"/>
<dbReference type="Gene3D" id="3.30.30.80">
    <property type="entry name" value="probable RNA-binding protein from clostridium symbiosum atcc 14940"/>
    <property type="match status" value="1"/>
</dbReference>
<dbReference type="InterPro" id="IPR046866">
    <property type="entry name" value="FapA_N"/>
</dbReference>
<keyword evidence="3" id="KW-1185">Reference proteome</keyword>
<dbReference type="AlphaFoldDB" id="A0A1I0BPM1"/>
<reference evidence="2 3" key="1">
    <citation type="submission" date="2016-10" db="EMBL/GenBank/DDBJ databases">
        <authorList>
            <person name="de Groot N.N."/>
        </authorList>
    </citation>
    <scope>NUCLEOTIDE SEQUENCE [LARGE SCALE GENOMIC DNA]</scope>
    <source>
        <strain evidence="2 3">IBRC-M 10780</strain>
    </source>
</reference>
<evidence type="ECO:0000313" key="2">
    <source>
        <dbReference type="EMBL" id="SET08228.1"/>
    </source>
</evidence>
<dbReference type="InterPro" id="IPR032782">
    <property type="entry name" value="KhpB_N"/>
</dbReference>
<dbReference type="OrthoDB" id="1279at2"/>